<feature type="transmembrane region" description="Helical" evidence="1">
    <location>
        <begin position="12"/>
        <end position="35"/>
    </location>
</feature>
<keyword evidence="1" id="KW-0472">Membrane</keyword>
<dbReference type="EMBL" id="KV417805">
    <property type="protein sequence ID" value="KZP06069.1"/>
    <property type="molecule type" value="Genomic_DNA"/>
</dbReference>
<accession>A0A167WGF4</accession>
<dbReference type="PROSITE" id="PS50181">
    <property type="entry name" value="FBOX"/>
    <property type="match status" value="1"/>
</dbReference>
<keyword evidence="4" id="KW-1185">Reference proteome</keyword>
<evidence type="ECO:0000256" key="1">
    <source>
        <dbReference type="SAM" id="Phobius"/>
    </source>
</evidence>
<dbReference type="Proteomes" id="UP000076532">
    <property type="component" value="Unassembled WGS sequence"/>
</dbReference>
<feature type="domain" description="F-box" evidence="2">
    <location>
        <begin position="47"/>
        <end position="93"/>
    </location>
</feature>
<name>A0A167WGF4_9AGAM</name>
<dbReference type="InterPro" id="IPR001810">
    <property type="entry name" value="F-box_dom"/>
</dbReference>
<keyword evidence="1" id="KW-1133">Transmembrane helix</keyword>
<proteinExistence type="predicted"/>
<dbReference type="AlphaFoldDB" id="A0A167WGF4"/>
<protein>
    <recommendedName>
        <fullName evidence="2">F-box domain-containing protein</fullName>
    </recommendedName>
</protein>
<keyword evidence="1" id="KW-0812">Transmembrane</keyword>
<evidence type="ECO:0000313" key="4">
    <source>
        <dbReference type="Proteomes" id="UP000076532"/>
    </source>
</evidence>
<evidence type="ECO:0000313" key="3">
    <source>
        <dbReference type="EMBL" id="KZP06069.1"/>
    </source>
</evidence>
<dbReference type="InterPro" id="IPR036047">
    <property type="entry name" value="F-box-like_dom_sf"/>
</dbReference>
<sequence length="511" mass="57503">MSMSFAYLTLSVPWLIMSTILASTWSVTCTLLGYIPKSLYGRILRKRLHLLSLPMELLEEVVKNLGWLELLRVRMTCKTLHDISKIRSVRVHLIKRAQACDPYHTPMDRAIEHYTADELEDWAMRRLALVDQWPPTCAQQSCRQRSAYLANGVEQTVLLPGGRWLVSSLEEGGLVVIDLDSPEMRHQSIWEPQEDVDKWPAFGLVYCVDAAATTLTFDLAVHRSDSNVPSAHGIRVKLYFWRVYLSEDGMNFTAQLLNSFWTSGKYPAASVTLTNEYFARIGGGMGGSHCVEIFHWRKTTSDTYSKASLYVVSPSQPLWSCVRLLPEHRVLVVSDHSLSIYHLPEMVSTIDMATEAGPIQSPIHTIPLGGKMRVGGMSRLITDLKETRLVAINGTGIYEFVIPHTLDLAPSSFLLAILQQEPRAQAAIGLNRAILRFHDGSALPFSYSCRNTPLEDPPFVEDTPSIRFQVPRPFMGYSPPKLDEGVGRLTYLQENGTIIVIDLGTYSRHRD</sequence>
<evidence type="ECO:0000259" key="2">
    <source>
        <dbReference type="PROSITE" id="PS50181"/>
    </source>
</evidence>
<gene>
    <name evidence="3" type="ORF">FIBSPDRAFT_1053743</name>
</gene>
<organism evidence="3 4">
    <name type="scientific">Athelia psychrophila</name>
    <dbReference type="NCBI Taxonomy" id="1759441"/>
    <lineage>
        <taxon>Eukaryota</taxon>
        <taxon>Fungi</taxon>
        <taxon>Dikarya</taxon>
        <taxon>Basidiomycota</taxon>
        <taxon>Agaricomycotina</taxon>
        <taxon>Agaricomycetes</taxon>
        <taxon>Agaricomycetidae</taxon>
        <taxon>Atheliales</taxon>
        <taxon>Atheliaceae</taxon>
        <taxon>Athelia</taxon>
    </lineage>
</organism>
<dbReference type="SUPFAM" id="SSF81383">
    <property type="entry name" value="F-box domain"/>
    <property type="match status" value="1"/>
</dbReference>
<reference evidence="3 4" key="1">
    <citation type="journal article" date="2016" name="Mol. Biol. Evol.">
        <title>Comparative Genomics of Early-Diverging Mushroom-Forming Fungi Provides Insights into the Origins of Lignocellulose Decay Capabilities.</title>
        <authorList>
            <person name="Nagy L.G."/>
            <person name="Riley R."/>
            <person name="Tritt A."/>
            <person name="Adam C."/>
            <person name="Daum C."/>
            <person name="Floudas D."/>
            <person name="Sun H."/>
            <person name="Yadav J.S."/>
            <person name="Pangilinan J."/>
            <person name="Larsson K.H."/>
            <person name="Matsuura K."/>
            <person name="Barry K."/>
            <person name="Labutti K."/>
            <person name="Kuo R."/>
            <person name="Ohm R.A."/>
            <person name="Bhattacharya S.S."/>
            <person name="Shirouzu T."/>
            <person name="Yoshinaga Y."/>
            <person name="Martin F.M."/>
            <person name="Grigoriev I.V."/>
            <person name="Hibbett D.S."/>
        </authorList>
    </citation>
    <scope>NUCLEOTIDE SEQUENCE [LARGE SCALE GENOMIC DNA]</scope>
    <source>
        <strain evidence="3 4">CBS 109695</strain>
    </source>
</reference>
<dbReference type="CDD" id="cd09917">
    <property type="entry name" value="F-box_SF"/>
    <property type="match status" value="1"/>
</dbReference>
<dbReference type="Pfam" id="PF00646">
    <property type="entry name" value="F-box"/>
    <property type="match status" value="1"/>
</dbReference>
<dbReference type="SMART" id="SM00256">
    <property type="entry name" value="FBOX"/>
    <property type="match status" value="1"/>
</dbReference>